<dbReference type="Proteomes" id="UP000254259">
    <property type="component" value="Chromosome CBM2636"/>
</dbReference>
<proteinExistence type="predicted"/>
<reference evidence="1 2" key="1">
    <citation type="submission" date="2018-01" db="EMBL/GenBank/DDBJ databases">
        <authorList>
            <person name="Clerissi C."/>
        </authorList>
    </citation>
    <scope>NUCLEOTIDE SEQUENCE [LARGE SCALE GENOMIC DNA]</scope>
    <source>
        <strain evidence="1">Cupriavidus taiwanensis SWF 66322</strain>
    </source>
</reference>
<dbReference type="EMBL" id="LT984813">
    <property type="protein sequence ID" value="SPD64594.1"/>
    <property type="molecule type" value="Genomic_DNA"/>
</dbReference>
<protein>
    <submittedName>
        <fullName evidence="1">Uncharacterized protein</fullName>
    </submittedName>
</protein>
<accession>A0A9Q7XPP5</accession>
<sequence length="31" mass="3597">MLCEHCITFKLKDRSLSPPLSSAHTYRLFVC</sequence>
<evidence type="ECO:0000313" key="2">
    <source>
        <dbReference type="Proteomes" id="UP000254259"/>
    </source>
</evidence>
<organism evidence="1 2">
    <name type="scientific">Cupriavidus taiwanensis</name>
    <dbReference type="NCBI Taxonomy" id="164546"/>
    <lineage>
        <taxon>Bacteria</taxon>
        <taxon>Pseudomonadati</taxon>
        <taxon>Pseudomonadota</taxon>
        <taxon>Betaproteobacteria</taxon>
        <taxon>Burkholderiales</taxon>
        <taxon>Burkholderiaceae</taxon>
        <taxon>Cupriavidus</taxon>
    </lineage>
</organism>
<dbReference type="AlphaFoldDB" id="A0A9Q7XPP5"/>
<gene>
    <name evidence="1" type="ORF">CBM2636_11610</name>
</gene>
<evidence type="ECO:0000313" key="1">
    <source>
        <dbReference type="EMBL" id="SPD64594.1"/>
    </source>
</evidence>
<name>A0A9Q7XPP5_9BURK</name>